<keyword evidence="1" id="KW-0694">RNA-binding</keyword>
<dbReference type="Proteomes" id="UP001163046">
    <property type="component" value="Unassembled WGS sequence"/>
</dbReference>
<organism evidence="3 4">
    <name type="scientific">Desmophyllum pertusum</name>
    <dbReference type="NCBI Taxonomy" id="174260"/>
    <lineage>
        <taxon>Eukaryota</taxon>
        <taxon>Metazoa</taxon>
        <taxon>Cnidaria</taxon>
        <taxon>Anthozoa</taxon>
        <taxon>Hexacorallia</taxon>
        <taxon>Scleractinia</taxon>
        <taxon>Caryophylliina</taxon>
        <taxon>Caryophylliidae</taxon>
        <taxon>Desmophyllum</taxon>
    </lineage>
</organism>
<proteinExistence type="predicted"/>
<dbReference type="Gene3D" id="3.30.1370.10">
    <property type="entry name" value="K Homology domain, type 1"/>
    <property type="match status" value="1"/>
</dbReference>
<evidence type="ECO:0000313" key="4">
    <source>
        <dbReference type="Proteomes" id="UP001163046"/>
    </source>
</evidence>
<dbReference type="Pfam" id="PF00013">
    <property type="entry name" value="KH_1"/>
    <property type="match status" value="1"/>
</dbReference>
<sequence>MESEFVSVSRAFKGHVIGKGGYVINDMIQRSGARIIPASIPEEGFTVRGDAEQVACAKTLILQKVAGGRFRGVENEFKNVCCFIDEWNLPKNCELKLEKVQQYDRNVLPGTHVHGQYRLRPAEEYETQECSNNDSSYLFDLTRAALESLHIKREAREGNEYFEADMWCHFGTAVIRGPNEEEADKGKWNIGEAIEKFQSSAEGNYWKVAFKEGVDIIEDIFKGIYFEKTPGEYLEYMARYDLTFFTPCGYLIRCKVWVAKENAKKKLEDIPIPFSDVKNILDEIHFKDGLTRSRCRGWLVFQSRTYLQADILFPGCEFDCRLTIRGRAEELDENAEENKENDADSFNMTDVQHFIEGQRPENTVKKTHYDLNAWKRYLTSLKE</sequence>
<dbReference type="InterPro" id="IPR036612">
    <property type="entry name" value="KH_dom_type_1_sf"/>
</dbReference>
<name>A0A9W9YXR1_9CNID</name>
<gene>
    <name evidence="3" type="ORF">OS493_034928</name>
</gene>
<dbReference type="InterPro" id="IPR004088">
    <property type="entry name" value="KH_dom_type_1"/>
</dbReference>
<dbReference type="PROSITE" id="PS50084">
    <property type="entry name" value="KH_TYPE_1"/>
    <property type="match status" value="1"/>
</dbReference>
<comment type="caution">
    <text evidence="3">The sequence shown here is derived from an EMBL/GenBank/DDBJ whole genome shotgun (WGS) entry which is preliminary data.</text>
</comment>
<evidence type="ECO:0000259" key="2">
    <source>
        <dbReference type="SMART" id="SM00322"/>
    </source>
</evidence>
<accession>A0A9W9YXR1</accession>
<feature type="domain" description="K Homology" evidence="2">
    <location>
        <begin position="2"/>
        <end position="66"/>
    </location>
</feature>
<evidence type="ECO:0000313" key="3">
    <source>
        <dbReference type="EMBL" id="KAJ7369983.1"/>
    </source>
</evidence>
<keyword evidence="4" id="KW-1185">Reference proteome</keyword>
<dbReference type="SMART" id="SM00322">
    <property type="entry name" value="KH"/>
    <property type="match status" value="1"/>
</dbReference>
<dbReference type="CDD" id="cd00105">
    <property type="entry name" value="KH-I"/>
    <property type="match status" value="1"/>
</dbReference>
<dbReference type="GO" id="GO:0003723">
    <property type="term" value="F:RNA binding"/>
    <property type="evidence" value="ECO:0007669"/>
    <property type="project" value="UniProtKB-UniRule"/>
</dbReference>
<dbReference type="AlphaFoldDB" id="A0A9W9YXR1"/>
<protein>
    <recommendedName>
        <fullName evidence="2">K Homology domain-containing protein</fullName>
    </recommendedName>
</protein>
<dbReference type="OrthoDB" id="5982948at2759"/>
<dbReference type="SUPFAM" id="SSF54791">
    <property type="entry name" value="Eukaryotic type KH-domain (KH-domain type I)"/>
    <property type="match status" value="1"/>
</dbReference>
<evidence type="ECO:0000256" key="1">
    <source>
        <dbReference type="PROSITE-ProRule" id="PRU00117"/>
    </source>
</evidence>
<dbReference type="EMBL" id="MU826876">
    <property type="protein sequence ID" value="KAJ7369983.1"/>
    <property type="molecule type" value="Genomic_DNA"/>
</dbReference>
<reference evidence="3" key="1">
    <citation type="submission" date="2023-01" db="EMBL/GenBank/DDBJ databases">
        <title>Genome assembly of the deep-sea coral Lophelia pertusa.</title>
        <authorList>
            <person name="Herrera S."/>
            <person name="Cordes E."/>
        </authorList>
    </citation>
    <scope>NUCLEOTIDE SEQUENCE</scope>
    <source>
        <strain evidence="3">USNM1676648</strain>
        <tissue evidence="3">Polyp</tissue>
    </source>
</reference>
<dbReference type="InterPro" id="IPR004087">
    <property type="entry name" value="KH_dom"/>
</dbReference>